<proteinExistence type="predicted"/>
<gene>
    <name evidence="1" type="ORF">QAD02_000746</name>
</gene>
<name>A0ACC2NEF7_9HYME</name>
<dbReference type="EMBL" id="CM056743">
    <property type="protein sequence ID" value="KAJ8669487.1"/>
    <property type="molecule type" value="Genomic_DNA"/>
</dbReference>
<reference evidence="1" key="1">
    <citation type="submission" date="2023-04" db="EMBL/GenBank/DDBJ databases">
        <title>A chromosome-level genome assembly of the parasitoid wasp Eretmocerus hayati.</title>
        <authorList>
            <person name="Zhong Y."/>
            <person name="Liu S."/>
            <person name="Liu Y."/>
        </authorList>
    </citation>
    <scope>NUCLEOTIDE SEQUENCE</scope>
    <source>
        <strain evidence="1">ZJU_SS_LIU_2023</strain>
    </source>
</reference>
<keyword evidence="2" id="KW-1185">Reference proteome</keyword>
<organism evidence="1 2">
    <name type="scientific">Eretmocerus hayati</name>
    <dbReference type="NCBI Taxonomy" id="131215"/>
    <lineage>
        <taxon>Eukaryota</taxon>
        <taxon>Metazoa</taxon>
        <taxon>Ecdysozoa</taxon>
        <taxon>Arthropoda</taxon>
        <taxon>Hexapoda</taxon>
        <taxon>Insecta</taxon>
        <taxon>Pterygota</taxon>
        <taxon>Neoptera</taxon>
        <taxon>Endopterygota</taxon>
        <taxon>Hymenoptera</taxon>
        <taxon>Apocrita</taxon>
        <taxon>Proctotrupomorpha</taxon>
        <taxon>Chalcidoidea</taxon>
        <taxon>Aphelinidae</taxon>
        <taxon>Aphelininae</taxon>
        <taxon>Eretmocerus</taxon>
    </lineage>
</organism>
<evidence type="ECO:0000313" key="2">
    <source>
        <dbReference type="Proteomes" id="UP001239111"/>
    </source>
</evidence>
<comment type="caution">
    <text evidence="1">The sequence shown here is derived from an EMBL/GenBank/DDBJ whole genome shotgun (WGS) entry which is preliminary data.</text>
</comment>
<dbReference type="Proteomes" id="UP001239111">
    <property type="component" value="Chromosome 3"/>
</dbReference>
<accession>A0ACC2NEF7</accession>
<sequence>MYKTIMANQLFEVAGDYNSPKLKKLQALGADLNLVDNRNRPVLQMSISGKKTVKASFRWLLKFTHLYSILETLAFVVRRQQTEHQIAILKHLAIEYEGELVRAIENILPAISNECSVMYHTFSLELASMSQYLINGAFLKTLVKVEVDNSLGKDQFLCDFINKIDLEVLYPNLWSELVSNVKDCHTRQTKVLGAMPALCILFGLENVKDGCVLGSICIYLSDDDLDALRAL</sequence>
<protein>
    <submittedName>
        <fullName evidence="1">Uncharacterized protein</fullName>
    </submittedName>
</protein>
<evidence type="ECO:0000313" key="1">
    <source>
        <dbReference type="EMBL" id="KAJ8669487.1"/>
    </source>
</evidence>